<accession>A0ABX1CQ50</accession>
<dbReference type="RefSeq" id="WP_168133982.1">
    <property type="nucleotide sequence ID" value="NZ_JAAVJH010000004.1"/>
</dbReference>
<organism evidence="2 3">
    <name type="scientific">Sphingomonas corticis</name>
    <dbReference type="NCBI Taxonomy" id="2722791"/>
    <lineage>
        <taxon>Bacteria</taxon>
        <taxon>Pseudomonadati</taxon>
        <taxon>Pseudomonadota</taxon>
        <taxon>Alphaproteobacteria</taxon>
        <taxon>Sphingomonadales</taxon>
        <taxon>Sphingomonadaceae</taxon>
        <taxon>Sphingomonas</taxon>
    </lineage>
</organism>
<protein>
    <recommendedName>
        <fullName evidence="1">PilZ domain-containing protein</fullName>
    </recommendedName>
</protein>
<keyword evidence="3" id="KW-1185">Reference proteome</keyword>
<dbReference type="InterPro" id="IPR009875">
    <property type="entry name" value="PilZ_domain"/>
</dbReference>
<evidence type="ECO:0000313" key="3">
    <source>
        <dbReference type="Proteomes" id="UP000732399"/>
    </source>
</evidence>
<comment type="caution">
    <text evidence="2">The sequence shown here is derived from an EMBL/GenBank/DDBJ whole genome shotgun (WGS) entry which is preliminary data.</text>
</comment>
<dbReference type="Pfam" id="PF07238">
    <property type="entry name" value="PilZ"/>
    <property type="match status" value="1"/>
</dbReference>
<evidence type="ECO:0000259" key="1">
    <source>
        <dbReference type="Pfam" id="PF07238"/>
    </source>
</evidence>
<proteinExistence type="predicted"/>
<sequence length="122" mass="13150">MKLPSIFPFARRHRRDFSRASARHACAIEGSVMMMDRVVTFPGRTIDLSAGGALFRPRLSYLLYRRDVPVCLTIGSEEVFGRIVGTTPKGFGIHFDEPLDDETLAAILAEAGAAPAAAASAA</sequence>
<dbReference type="Proteomes" id="UP000732399">
    <property type="component" value="Unassembled WGS sequence"/>
</dbReference>
<dbReference type="EMBL" id="JAAVJH010000004">
    <property type="protein sequence ID" value="NJR78430.1"/>
    <property type="molecule type" value="Genomic_DNA"/>
</dbReference>
<gene>
    <name evidence="2" type="ORF">HBH26_07325</name>
</gene>
<evidence type="ECO:0000313" key="2">
    <source>
        <dbReference type="EMBL" id="NJR78430.1"/>
    </source>
</evidence>
<name>A0ABX1CQ50_9SPHN</name>
<feature type="domain" description="PilZ" evidence="1">
    <location>
        <begin position="15"/>
        <end position="107"/>
    </location>
</feature>
<reference evidence="2 3" key="1">
    <citation type="submission" date="2020-03" db="EMBL/GenBank/DDBJ databases">
        <authorList>
            <person name="Wang L."/>
            <person name="He N."/>
            <person name="Li Y."/>
            <person name="Fang Y."/>
            <person name="Zhang F."/>
        </authorList>
    </citation>
    <scope>NUCLEOTIDE SEQUENCE [LARGE SCALE GENOMIC DNA]</scope>
    <source>
        <strain evidence="2 3">36D10-4-7</strain>
    </source>
</reference>
<dbReference type="SUPFAM" id="SSF141371">
    <property type="entry name" value="PilZ domain-like"/>
    <property type="match status" value="1"/>
</dbReference>